<name>Q5YPU2_NOCFA</name>
<evidence type="ECO:0000256" key="1">
    <source>
        <dbReference type="SAM" id="MobiDB-lite"/>
    </source>
</evidence>
<keyword evidence="3" id="KW-1185">Reference proteome</keyword>
<accession>Q5YPU2</accession>
<dbReference type="HOGENOM" id="CLU_2181128_0_0_11"/>
<dbReference type="KEGG" id="nfa:NFA_49470"/>
<organism evidence="2 3">
    <name type="scientific">Nocardia farcinica (strain IFM 10152)</name>
    <dbReference type="NCBI Taxonomy" id="247156"/>
    <lineage>
        <taxon>Bacteria</taxon>
        <taxon>Bacillati</taxon>
        <taxon>Actinomycetota</taxon>
        <taxon>Actinomycetes</taxon>
        <taxon>Mycobacteriales</taxon>
        <taxon>Nocardiaceae</taxon>
        <taxon>Nocardia</taxon>
    </lineage>
</organism>
<evidence type="ECO:0000313" key="2">
    <source>
        <dbReference type="EMBL" id="BAD59799.1"/>
    </source>
</evidence>
<sequence length="109" mass="11724">MRGQLAEYAPDAYPQGSHRYRTVRPPGAGSTLGPPCSGPVANGRNREMTEDLRHIHIESGALRLDYQASAEQARNVADELAQCCPALTVTVDGNVRADLPPLPCAALWD</sequence>
<gene>
    <name evidence="2" type="ordered locus">NFA_49470</name>
</gene>
<protein>
    <submittedName>
        <fullName evidence="2">Uncharacterized protein</fullName>
    </submittedName>
</protein>
<dbReference type="EMBL" id="AP006618">
    <property type="protein sequence ID" value="BAD59799.1"/>
    <property type="molecule type" value="Genomic_DNA"/>
</dbReference>
<dbReference type="AlphaFoldDB" id="Q5YPU2"/>
<dbReference type="Proteomes" id="UP000006820">
    <property type="component" value="Chromosome"/>
</dbReference>
<dbReference type="STRING" id="247156.NFA_49470"/>
<feature type="region of interest" description="Disordered" evidence="1">
    <location>
        <begin position="1"/>
        <end position="44"/>
    </location>
</feature>
<dbReference type="eggNOG" id="ENOG5031FBJ">
    <property type="taxonomic scope" value="Bacteria"/>
</dbReference>
<evidence type="ECO:0000313" key="3">
    <source>
        <dbReference type="Proteomes" id="UP000006820"/>
    </source>
</evidence>
<proteinExistence type="predicted"/>
<reference evidence="2 3" key="1">
    <citation type="journal article" date="2004" name="Proc. Natl. Acad. Sci. U.S.A.">
        <title>The complete genomic sequence of Nocardia farcinica IFM 10152.</title>
        <authorList>
            <person name="Ishikawa J."/>
            <person name="Yamashita A."/>
            <person name="Mikami Y."/>
            <person name="Hoshino Y."/>
            <person name="Kurita H."/>
            <person name="Hotta K."/>
            <person name="Shiba T."/>
            <person name="Hattori M."/>
        </authorList>
    </citation>
    <scope>NUCLEOTIDE SEQUENCE [LARGE SCALE GENOMIC DNA]</scope>
    <source>
        <strain evidence="2 3">IFM 10152</strain>
    </source>
</reference>